<evidence type="ECO:0000313" key="6">
    <source>
        <dbReference type="EMBL" id="CAK9025046.1"/>
    </source>
</evidence>
<name>A0ABP0KE21_9DINO</name>
<gene>
    <name evidence="6" type="ORF">SCF082_LOCUS16889</name>
</gene>
<proteinExistence type="predicted"/>
<dbReference type="PROSITE" id="PS50297">
    <property type="entry name" value="ANK_REP_REGION"/>
    <property type="match status" value="2"/>
</dbReference>
<dbReference type="Gene3D" id="1.25.40.20">
    <property type="entry name" value="Ankyrin repeat-containing domain"/>
    <property type="match status" value="2"/>
</dbReference>
<feature type="repeat" description="ANK" evidence="3">
    <location>
        <begin position="39"/>
        <end position="71"/>
    </location>
</feature>
<dbReference type="PANTHER" id="PTHR24166">
    <property type="entry name" value="ROLLING PEBBLES, ISOFORM B"/>
    <property type="match status" value="1"/>
</dbReference>
<dbReference type="PROSITE" id="PS50088">
    <property type="entry name" value="ANK_REPEAT"/>
    <property type="match status" value="4"/>
</dbReference>
<evidence type="ECO:0000256" key="3">
    <source>
        <dbReference type="PROSITE-ProRule" id="PRU00023"/>
    </source>
</evidence>
<dbReference type="PRINTS" id="PR01415">
    <property type="entry name" value="ANKYRIN"/>
</dbReference>
<protein>
    <submittedName>
        <fullName evidence="6">26S proteasome non-ATPase regulatory subunit 10 (26S proteasome regulatory subunit p28) (Gankyrin) (p28(GANK))</fullName>
    </submittedName>
</protein>
<feature type="repeat" description="ANK" evidence="3">
    <location>
        <begin position="105"/>
        <end position="137"/>
    </location>
</feature>
<evidence type="ECO:0000313" key="7">
    <source>
        <dbReference type="Proteomes" id="UP001642464"/>
    </source>
</evidence>
<dbReference type="SMART" id="SM00248">
    <property type="entry name" value="ANK"/>
    <property type="match status" value="5"/>
</dbReference>
<feature type="repeat" description="ANK" evidence="3">
    <location>
        <begin position="138"/>
        <end position="170"/>
    </location>
</feature>
<evidence type="ECO:0000256" key="2">
    <source>
        <dbReference type="ARBA" id="ARBA00023043"/>
    </source>
</evidence>
<dbReference type="EMBL" id="CAXAMM010011112">
    <property type="protein sequence ID" value="CAK9025046.1"/>
    <property type="molecule type" value="Genomic_DNA"/>
</dbReference>
<keyword evidence="1" id="KW-0677">Repeat</keyword>
<dbReference type="InterPro" id="IPR036770">
    <property type="entry name" value="Ankyrin_rpt-contain_sf"/>
</dbReference>
<feature type="repeat" description="ANK" evidence="3">
    <location>
        <begin position="72"/>
        <end position="104"/>
    </location>
</feature>
<keyword evidence="7" id="KW-1185">Reference proteome</keyword>
<evidence type="ECO:0000256" key="4">
    <source>
        <dbReference type="SAM" id="Coils"/>
    </source>
</evidence>
<dbReference type="SUPFAM" id="SSF48403">
    <property type="entry name" value="Ankyrin repeat"/>
    <property type="match status" value="1"/>
</dbReference>
<sequence>MADPLPPLLTYCEGGDLEAAKAELQAGDVKKLLKLRDPDRRTPLHRACAAGHEELAVFLIAQGANVNVEDEESWTPLHSCASRGAGALVAKLLEASADAEAQTSSGGAALHFAASKGHEEVLKQLVAAGADINCKDRNKGTPLLRAAGAGKFAALKILLEAQADVLCRDRAGENVFHIAINGQHLEMCELLFERDEAERLMIQENEDGKTAAQQLEEPASSGGWTKYFGLVWFVRNSIDDRRGVVNSIDDEKALDPPEAFDVRSGPGLAMAGRFYHSTEALPRLSRPGLMKRSSLDLSPLYKAVAVAVTALLSFHVHFQLGLGTWLLALVSLWPYQLARKSEARALEFRLDRTWPRLSLGLGVWIEGFLEPYLALGFVQSWTAAVPGNLLPFRGPAASAAISFNRRALRHTGATELPQPTSRTPDPPTSRPSGWDSKRSGRYVRRSVRVQLEEMDLPTWTIRSRVMGDGARSMAEHGGAWRSRSTGTMRKSYSSGTLQKTGQATITSPMAADHEMPKLPKYLNVTNLTKFRKLPSSTGNLHGWLAEDYSQINWPLPKMFGKEKYGYSMIDIDDPRYIKECAQMSQKLIRLHYDQQIIDYTWRNTYKGLLTAEHRLATLPHNKCPQKTEDMMKKEVDSCMKQLLELQQQKDMYEQQIKEIYERCDSIKATIKKENDLEDLRKTMEKQTKEKISIDSPFWKAKFNIRSVNAPPRSGSLSFD</sequence>
<feature type="region of interest" description="Disordered" evidence="5">
    <location>
        <begin position="411"/>
        <end position="439"/>
    </location>
</feature>
<keyword evidence="4" id="KW-0175">Coiled coil</keyword>
<keyword evidence="2 3" id="KW-0040">ANK repeat</keyword>
<dbReference type="Proteomes" id="UP001642464">
    <property type="component" value="Unassembled WGS sequence"/>
</dbReference>
<dbReference type="PANTHER" id="PTHR24166:SF48">
    <property type="entry name" value="PROTEIN VAPYRIN"/>
    <property type="match status" value="1"/>
</dbReference>
<reference evidence="6 7" key="1">
    <citation type="submission" date="2024-02" db="EMBL/GenBank/DDBJ databases">
        <authorList>
            <person name="Chen Y."/>
            <person name="Shah S."/>
            <person name="Dougan E. K."/>
            <person name="Thang M."/>
            <person name="Chan C."/>
        </authorList>
    </citation>
    <scope>NUCLEOTIDE SEQUENCE [LARGE SCALE GENOMIC DNA]</scope>
</reference>
<accession>A0ABP0KE21</accession>
<dbReference type="InterPro" id="IPR002110">
    <property type="entry name" value="Ankyrin_rpt"/>
</dbReference>
<evidence type="ECO:0000256" key="1">
    <source>
        <dbReference type="ARBA" id="ARBA00022737"/>
    </source>
</evidence>
<evidence type="ECO:0000256" key="5">
    <source>
        <dbReference type="SAM" id="MobiDB-lite"/>
    </source>
</evidence>
<organism evidence="6 7">
    <name type="scientific">Durusdinium trenchii</name>
    <dbReference type="NCBI Taxonomy" id="1381693"/>
    <lineage>
        <taxon>Eukaryota</taxon>
        <taxon>Sar</taxon>
        <taxon>Alveolata</taxon>
        <taxon>Dinophyceae</taxon>
        <taxon>Suessiales</taxon>
        <taxon>Symbiodiniaceae</taxon>
        <taxon>Durusdinium</taxon>
    </lineage>
</organism>
<dbReference type="Pfam" id="PF12796">
    <property type="entry name" value="Ank_2"/>
    <property type="match status" value="2"/>
</dbReference>
<dbReference type="GO" id="GO:0000502">
    <property type="term" value="C:proteasome complex"/>
    <property type="evidence" value="ECO:0007669"/>
    <property type="project" value="UniProtKB-KW"/>
</dbReference>
<keyword evidence="6" id="KW-0647">Proteasome</keyword>
<feature type="coiled-coil region" evidence="4">
    <location>
        <begin position="635"/>
        <end position="689"/>
    </location>
</feature>
<feature type="compositionally biased region" description="Polar residues" evidence="5">
    <location>
        <begin position="482"/>
        <end position="501"/>
    </location>
</feature>
<dbReference type="InterPro" id="IPR050889">
    <property type="entry name" value="Dendritic_Spine_Reg/Scaffold"/>
</dbReference>
<feature type="region of interest" description="Disordered" evidence="5">
    <location>
        <begin position="475"/>
        <end position="501"/>
    </location>
</feature>
<comment type="caution">
    <text evidence="6">The sequence shown here is derived from an EMBL/GenBank/DDBJ whole genome shotgun (WGS) entry which is preliminary data.</text>
</comment>